<dbReference type="FunFam" id="3.40.50.300:FF:000032">
    <property type="entry name" value="Export ABC transporter ATP-binding protein"/>
    <property type="match status" value="1"/>
</dbReference>
<evidence type="ECO:0000256" key="2">
    <source>
        <dbReference type="ARBA" id="ARBA00022741"/>
    </source>
</evidence>
<keyword evidence="2" id="KW-0547">Nucleotide-binding</keyword>
<reference evidence="7 8" key="1">
    <citation type="submission" date="2014-11" db="EMBL/GenBank/DDBJ databases">
        <title>Genome sequence of Flavihumibacter solisilvae 3-3.</title>
        <authorList>
            <person name="Zhou G."/>
            <person name="Li M."/>
            <person name="Wang G."/>
        </authorList>
    </citation>
    <scope>NUCLEOTIDE SEQUENCE [LARGE SCALE GENOMIC DNA]</scope>
    <source>
        <strain evidence="7 8">3-3</strain>
    </source>
</reference>
<dbReference type="InterPro" id="IPR003439">
    <property type="entry name" value="ABC_transporter-like_ATP-bd"/>
</dbReference>
<dbReference type="PROSITE" id="PS50893">
    <property type="entry name" value="ABC_TRANSPORTER_2"/>
    <property type="match status" value="1"/>
</dbReference>
<dbReference type="GO" id="GO:0098796">
    <property type="term" value="C:membrane protein complex"/>
    <property type="evidence" value="ECO:0007669"/>
    <property type="project" value="UniProtKB-ARBA"/>
</dbReference>
<evidence type="ECO:0000259" key="6">
    <source>
        <dbReference type="PROSITE" id="PS50893"/>
    </source>
</evidence>
<dbReference type="SMART" id="SM00382">
    <property type="entry name" value="AAA"/>
    <property type="match status" value="1"/>
</dbReference>
<dbReference type="CDD" id="cd03255">
    <property type="entry name" value="ABC_MJ0796_LolCDE_FtsE"/>
    <property type="match status" value="1"/>
</dbReference>
<evidence type="ECO:0000256" key="5">
    <source>
        <dbReference type="ARBA" id="ARBA00038388"/>
    </source>
</evidence>
<proteinExistence type="inferred from homology"/>
<keyword evidence="4" id="KW-1278">Translocase</keyword>
<dbReference type="PROSITE" id="PS00211">
    <property type="entry name" value="ABC_TRANSPORTER_1"/>
    <property type="match status" value="1"/>
</dbReference>
<dbReference type="InterPro" id="IPR027417">
    <property type="entry name" value="P-loop_NTPase"/>
</dbReference>
<dbReference type="InterPro" id="IPR017871">
    <property type="entry name" value="ABC_transporter-like_CS"/>
</dbReference>
<keyword evidence="3 7" id="KW-0067">ATP-binding</keyword>
<keyword evidence="1" id="KW-0813">Transport</keyword>
<dbReference type="Proteomes" id="UP000031408">
    <property type="component" value="Unassembled WGS sequence"/>
</dbReference>
<dbReference type="STRING" id="1349421.OI18_15280"/>
<name>A0A0C1L135_9BACT</name>
<dbReference type="PANTHER" id="PTHR42798">
    <property type="entry name" value="LIPOPROTEIN-RELEASING SYSTEM ATP-BINDING PROTEIN LOLD"/>
    <property type="match status" value="1"/>
</dbReference>
<organism evidence="7 8">
    <name type="scientific">Flavihumibacter solisilvae</name>
    <dbReference type="NCBI Taxonomy" id="1349421"/>
    <lineage>
        <taxon>Bacteria</taxon>
        <taxon>Pseudomonadati</taxon>
        <taxon>Bacteroidota</taxon>
        <taxon>Chitinophagia</taxon>
        <taxon>Chitinophagales</taxon>
        <taxon>Chitinophagaceae</taxon>
        <taxon>Flavihumibacter</taxon>
    </lineage>
</organism>
<dbReference type="EMBL" id="JSVC01000017">
    <property type="protein sequence ID" value="KIC93732.1"/>
    <property type="molecule type" value="Genomic_DNA"/>
</dbReference>
<feature type="domain" description="ABC transporter" evidence="6">
    <location>
        <begin position="1"/>
        <end position="209"/>
    </location>
</feature>
<gene>
    <name evidence="7" type="ORF">OI18_15280</name>
</gene>
<dbReference type="PANTHER" id="PTHR42798:SF7">
    <property type="entry name" value="ALPHA-D-RIBOSE 1-METHYLPHOSPHONATE 5-TRIPHOSPHATE SYNTHASE SUBUNIT PHNL"/>
    <property type="match status" value="1"/>
</dbReference>
<dbReference type="InterPro" id="IPR003593">
    <property type="entry name" value="AAA+_ATPase"/>
</dbReference>
<dbReference type="InterPro" id="IPR017911">
    <property type="entry name" value="MacB-like_ATP-bd"/>
</dbReference>
<evidence type="ECO:0000256" key="3">
    <source>
        <dbReference type="ARBA" id="ARBA00022840"/>
    </source>
</evidence>
<dbReference type="AlphaFoldDB" id="A0A0C1L135"/>
<dbReference type="Pfam" id="PF00005">
    <property type="entry name" value="ABC_tran"/>
    <property type="match status" value="1"/>
</dbReference>
<dbReference type="GO" id="GO:0022857">
    <property type="term" value="F:transmembrane transporter activity"/>
    <property type="evidence" value="ECO:0007669"/>
    <property type="project" value="UniProtKB-ARBA"/>
</dbReference>
<sequence length="210" mass="23214">FHVPATTHVLHDVSLSVYKGEFVTIMGKSGCGKSTLLYLLSTLDTDYEGTVTINGVQVTGLNENAMAVFRNAHIGFVFQFHFLLPEFTALENVMLPALKLGKSDEETVCERAMHRLRQMDMHEHANKLSGRLSGGQQQRVAIARALINDPMIIMADEPTGNLDSANTGIIFDIFSQLVQEGNTIITVTHDHDFAKKSNRILQMADGRILS</sequence>
<comment type="caution">
    <text evidence="7">The sequence shown here is derived from an EMBL/GenBank/DDBJ whole genome shotgun (WGS) entry which is preliminary data.</text>
</comment>
<accession>A0A0C1L135</accession>
<comment type="similarity">
    <text evidence="5">Belongs to the ABC transporter superfamily. Macrolide exporter (TC 3.A.1.122) family.</text>
</comment>
<dbReference type="OrthoDB" id="9802264at2"/>
<dbReference type="SUPFAM" id="SSF52540">
    <property type="entry name" value="P-loop containing nucleoside triphosphate hydrolases"/>
    <property type="match status" value="1"/>
</dbReference>
<protein>
    <submittedName>
        <fullName evidence="7">ATP-binding protein</fullName>
    </submittedName>
</protein>
<dbReference type="RefSeq" id="WP_039141330.1">
    <property type="nucleotide sequence ID" value="NZ_JSVC01000017.1"/>
</dbReference>
<evidence type="ECO:0000313" key="8">
    <source>
        <dbReference type="Proteomes" id="UP000031408"/>
    </source>
</evidence>
<dbReference type="GO" id="GO:0016887">
    <property type="term" value="F:ATP hydrolysis activity"/>
    <property type="evidence" value="ECO:0007669"/>
    <property type="project" value="InterPro"/>
</dbReference>
<keyword evidence="8" id="KW-1185">Reference proteome</keyword>
<evidence type="ECO:0000313" key="7">
    <source>
        <dbReference type="EMBL" id="KIC93732.1"/>
    </source>
</evidence>
<evidence type="ECO:0000256" key="1">
    <source>
        <dbReference type="ARBA" id="ARBA00022448"/>
    </source>
</evidence>
<dbReference type="Gene3D" id="3.40.50.300">
    <property type="entry name" value="P-loop containing nucleotide triphosphate hydrolases"/>
    <property type="match status" value="1"/>
</dbReference>
<dbReference type="GO" id="GO:0005524">
    <property type="term" value="F:ATP binding"/>
    <property type="evidence" value="ECO:0007669"/>
    <property type="project" value="UniProtKB-KW"/>
</dbReference>
<feature type="non-terminal residue" evidence="7">
    <location>
        <position position="1"/>
    </location>
</feature>
<evidence type="ECO:0000256" key="4">
    <source>
        <dbReference type="ARBA" id="ARBA00022967"/>
    </source>
</evidence>